<feature type="transmembrane region" description="Helical" evidence="2">
    <location>
        <begin position="241"/>
        <end position="259"/>
    </location>
</feature>
<feature type="transmembrane region" description="Helical" evidence="2">
    <location>
        <begin position="139"/>
        <end position="161"/>
    </location>
</feature>
<feature type="transmembrane region" description="Helical" evidence="2">
    <location>
        <begin position="94"/>
        <end position="127"/>
    </location>
</feature>
<feature type="transmembrane region" description="Helical" evidence="2">
    <location>
        <begin position="28"/>
        <end position="49"/>
    </location>
</feature>
<name>A0ABU1XPD4_9NOCA</name>
<evidence type="ECO:0000256" key="2">
    <source>
        <dbReference type="SAM" id="Phobius"/>
    </source>
</evidence>
<comment type="caution">
    <text evidence="3">The sequence shown here is derived from an EMBL/GenBank/DDBJ whole genome shotgun (WGS) entry which is preliminary data.</text>
</comment>
<feature type="transmembrane region" description="Helical" evidence="2">
    <location>
        <begin position="279"/>
        <end position="299"/>
    </location>
</feature>
<dbReference type="Proteomes" id="UP001251217">
    <property type="component" value="Unassembled WGS sequence"/>
</dbReference>
<protein>
    <recommendedName>
        <fullName evidence="5">MFS transporter</fullName>
    </recommendedName>
</protein>
<evidence type="ECO:0000256" key="1">
    <source>
        <dbReference type="SAM" id="MobiDB-lite"/>
    </source>
</evidence>
<sequence length="405" mass="39766">MTTPPAGARPGSGATRAELPPASRTGTWLLAIAAAAAGPMTGIEIVLLSKPLGGVVGLPGAVVGYIALTAGVLGGLTVLPGVRLRFTASSRRTGALAVLGGVGILVAALFSSMPAFLCGVVVAGVAAGPLLVTARAVAGVRVCYAAVTVALLAGAVLAGACGRQPGEALFVAGSVVIAAGLSVSVRNASFGGVAGGLRVSGTALRGGMGYAAVGFTLGATVLPALHLLLFRWEVLDADQPARLALAMVPAVLVVAARGYRLRAVPPLLILAAGGPVLVATAPGAWQSMIGVAVTVTAAIRCLSVLDHELLQRLPGSEQWWSAVTGLVVGVGGICGLGGAVACGRLWGTGSALTLAGVPVLLAALVIARTSAPGGGRTQTVDRRADADDRPTAPQPSEIAVEGGAR</sequence>
<evidence type="ECO:0000313" key="4">
    <source>
        <dbReference type="Proteomes" id="UP001251217"/>
    </source>
</evidence>
<organism evidence="3 4">
    <name type="scientific">Nocardia kruczakiae</name>
    <dbReference type="NCBI Taxonomy" id="261477"/>
    <lineage>
        <taxon>Bacteria</taxon>
        <taxon>Bacillati</taxon>
        <taxon>Actinomycetota</taxon>
        <taxon>Actinomycetes</taxon>
        <taxon>Mycobacteriales</taxon>
        <taxon>Nocardiaceae</taxon>
        <taxon>Nocardia</taxon>
    </lineage>
</organism>
<dbReference type="EMBL" id="JAVDWW010000012">
    <property type="protein sequence ID" value="MDR7172415.1"/>
    <property type="molecule type" value="Genomic_DNA"/>
</dbReference>
<feature type="transmembrane region" description="Helical" evidence="2">
    <location>
        <begin position="319"/>
        <end position="340"/>
    </location>
</feature>
<reference evidence="3 4" key="1">
    <citation type="submission" date="2023-07" db="EMBL/GenBank/DDBJ databases">
        <title>Sorghum-associated microbial communities from plants grown in Nebraska, USA.</title>
        <authorList>
            <person name="Schachtman D."/>
        </authorList>
    </citation>
    <scope>NUCLEOTIDE SEQUENCE [LARGE SCALE GENOMIC DNA]</scope>
    <source>
        <strain evidence="3 4">4272</strain>
    </source>
</reference>
<feature type="transmembrane region" description="Helical" evidence="2">
    <location>
        <begin position="168"/>
        <end position="188"/>
    </location>
</feature>
<keyword evidence="4" id="KW-1185">Reference proteome</keyword>
<feature type="transmembrane region" description="Helical" evidence="2">
    <location>
        <begin position="346"/>
        <end position="367"/>
    </location>
</feature>
<dbReference type="RefSeq" id="WP_310407353.1">
    <property type="nucleotide sequence ID" value="NZ_JAVDWW010000012.1"/>
</dbReference>
<feature type="transmembrane region" description="Helical" evidence="2">
    <location>
        <begin position="208"/>
        <end position="229"/>
    </location>
</feature>
<feature type="compositionally biased region" description="Basic and acidic residues" evidence="1">
    <location>
        <begin position="379"/>
        <end position="390"/>
    </location>
</feature>
<proteinExistence type="predicted"/>
<keyword evidence="2" id="KW-0472">Membrane</keyword>
<feature type="transmembrane region" description="Helical" evidence="2">
    <location>
        <begin position="61"/>
        <end position="82"/>
    </location>
</feature>
<evidence type="ECO:0000313" key="3">
    <source>
        <dbReference type="EMBL" id="MDR7172415.1"/>
    </source>
</evidence>
<accession>A0ABU1XPD4</accession>
<gene>
    <name evidence="3" type="ORF">J2W56_006176</name>
</gene>
<keyword evidence="2" id="KW-0812">Transmembrane</keyword>
<keyword evidence="2" id="KW-1133">Transmembrane helix</keyword>
<feature type="region of interest" description="Disordered" evidence="1">
    <location>
        <begin position="372"/>
        <end position="405"/>
    </location>
</feature>
<evidence type="ECO:0008006" key="5">
    <source>
        <dbReference type="Google" id="ProtNLM"/>
    </source>
</evidence>
<feature type="region of interest" description="Disordered" evidence="1">
    <location>
        <begin position="1"/>
        <end position="20"/>
    </location>
</feature>